<reference evidence="2" key="2">
    <citation type="submission" date="2019-10" db="EMBL/GenBank/DDBJ databases">
        <title>A de novo genome assembly of a pear dwarfing rootstock.</title>
        <authorList>
            <person name="Wang F."/>
            <person name="Wang J."/>
            <person name="Li S."/>
            <person name="Zhang Y."/>
            <person name="Fang M."/>
            <person name="Ma L."/>
            <person name="Zhao Y."/>
            <person name="Jiang S."/>
        </authorList>
    </citation>
    <scope>NUCLEOTIDE SEQUENCE [LARGE SCALE GENOMIC DNA]</scope>
</reference>
<evidence type="ECO:0000313" key="1">
    <source>
        <dbReference type="EMBL" id="KAB2635771.1"/>
    </source>
</evidence>
<dbReference type="EMBL" id="SMOL01000004">
    <property type="protein sequence ID" value="KAB2635771.1"/>
    <property type="molecule type" value="Genomic_DNA"/>
</dbReference>
<gene>
    <name evidence="1" type="ORF">D8674_026305</name>
</gene>
<dbReference type="OrthoDB" id="910577at2759"/>
<comment type="caution">
    <text evidence="1">The sequence shown here is derived from an EMBL/GenBank/DDBJ whole genome shotgun (WGS) entry which is preliminary data.</text>
</comment>
<name>A0A5N5IB14_9ROSA</name>
<accession>A0A5N5IB14</accession>
<organism evidence="1 2">
    <name type="scientific">Pyrus ussuriensis x Pyrus communis</name>
    <dbReference type="NCBI Taxonomy" id="2448454"/>
    <lineage>
        <taxon>Eukaryota</taxon>
        <taxon>Viridiplantae</taxon>
        <taxon>Streptophyta</taxon>
        <taxon>Embryophyta</taxon>
        <taxon>Tracheophyta</taxon>
        <taxon>Spermatophyta</taxon>
        <taxon>Magnoliopsida</taxon>
        <taxon>eudicotyledons</taxon>
        <taxon>Gunneridae</taxon>
        <taxon>Pentapetalae</taxon>
        <taxon>rosids</taxon>
        <taxon>fabids</taxon>
        <taxon>Rosales</taxon>
        <taxon>Rosaceae</taxon>
        <taxon>Amygdaloideae</taxon>
        <taxon>Maleae</taxon>
        <taxon>Pyrus</taxon>
    </lineage>
</organism>
<evidence type="ECO:0000313" key="2">
    <source>
        <dbReference type="Proteomes" id="UP000327157"/>
    </source>
</evidence>
<dbReference type="AlphaFoldDB" id="A0A5N5IB14"/>
<sequence length="147" mass="16983">MVFFKCFKSNTITILAKEDDSQDRGMTLKLCAQLTGPKALVLPVKDKSMHIKLWSSEVSWEVRNFGLPNTKKKKVAHHFVEWFNETVDRSMIHERLVLLELVFLVELVHELVRELFSVVSDDVAGHTISMDDMLLDETDDSFLLDFL</sequence>
<reference evidence="1 2" key="1">
    <citation type="submission" date="2019-09" db="EMBL/GenBank/DDBJ databases">
        <authorList>
            <person name="Ou C."/>
        </authorList>
    </citation>
    <scope>NUCLEOTIDE SEQUENCE [LARGE SCALE GENOMIC DNA]</scope>
    <source>
        <strain evidence="1">S2</strain>
        <tissue evidence="1">Leaf</tissue>
    </source>
</reference>
<proteinExistence type="predicted"/>
<protein>
    <submittedName>
        <fullName evidence="1">Uncharacterized protein</fullName>
    </submittedName>
</protein>
<reference evidence="1 2" key="3">
    <citation type="submission" date="2019-11" db="EMBL/GenBank/DDBJ databases">
        <title>A de novo genome assembly of a pear dwarfing rootstock.</title>
        <authorList>
            <person name="Wang F."/>
            <person name="Wang J."/>
            <person name="Li S."/>
            <person name="Zhang Y."/>
            <person name="Fang M."/>
            <person name="Ma L."/>
            <person name="Zhao Y."/>
            <person name="Jiang S."/>
        </authorList>
    </citation>
    <scope>NUCLEOTIDE SEQUENCE [LARGE SCALE GENOMIC DNA]</scope>
    <source>
        <strain evidence="1">S2</strain>
        <tissue evidence="1">Leaf</tissue>
    </source>
</reference>
<dbReference type="Proteomes" id="UP000327157">
    <property type="component" value="Chromosome 5"/>
</dbReference>
<keyword evidence="2" id="KW-1185">Reference proteome</keyword>